<protein>
    <recommendedName>
        <fullName evidence="2">Phosphotyrosine protein phosphatase I domain-containing protein</fullName>
    </recommendedName>
</protein>
<evidence type="ECO:0000313" key="4">
    <source>
        <dbReference type="Proteomes" id="UP000075420"/>
    </source>
</evidence>
<evidence type="ECO:0000313" key="3">
    <source>
        <dbReference type="EMBL" id="KYF56974.1"/>
    </source>
</evidence>
<gene>
    <name evidence="3" type="ORF">BE08_14270</name>
</gene>
<dbReference type="AlphaFoldDB" id="A0A150PMQ3"/>
<dbReference type="Pfam" id="PF01451">
    <property type="entry name" value="LMWPc"/>
    <property type="match status" value="1"/>
</dbReference>
<keyword evidence="1" id="KW-0059">Arsenical resistance</keyword>
<dbReference type="SUPFAM" id="SSF52788">
    <property type="entry name" value="Phosphotyrosine protein phosphatases I"/>
    <property type="match status" value="1"/>
</dbReference>
<dbReference type="SMART" id="SM00226">
    <property type="entry name" value="LMWPc"/>
    <property type="match status" value="1"/>
</dbReference>
<dbReference type="EMBL" id="JELY01001084">
    <property type="protein sequence ID" value="KYF56974.1"/>
    <property type="molecule type" value="Genomic_DNA"/>
</dbReference>
<evidence type="ECO:0000256" key="1">
    <source>
        <dbReference type="ARBA" id="ARBA00022849"/>
    </source>
</evidence>
<accession>A0A150PMQ3</accession>
<dbReference type="Proteomes" id="UP000075420">
    <property type="component" value="Unassembled WGS sequence"/>
</dbReference>
<dbReference type="InterPro" id="IPR023485">
    <property type="entry name" value="Ptyr_pPase"/>
</dbReference>
<dbReference type="CDD" id="cd16345">
    <property type="entry name" value="LMWP_ArsC"/>
    <property type="match status" value="1"/>
</dbReference>
<feature type="domain" description="Phosphotyrosine protein phosphatase I" evidence="2">
    <location>
        <begin position="5"/>
        <end position="142"/>
    </location>
</feature>
<dbReference type="InterPro" id="IPR036196">
    <property type="entry name" value="Ptyr_pPase_sf"/>
</dbReference>
<proteinExistence type="predicted"/>
<sequence>MKADLRVLFVCVHNAARSRMAEALLRQLGGPRFEVTSAGFEPRDVNPLVVEALAGIGLSLPSTAAQPSVFELFKAGRRFNYVIGVCDEEHGQKCPLFPGVTQRMSWSFPDPATFTGSHEEKLARVIEVRERLRARIASWLASLPGTGSTPRTTTRN</sequence>
<name>A0A150PMQ3_SORCE</name>
<dbReference type="GO" id="GO:0046685">
    <property type="term" value="P:response to arsenic-containing substance"/>
    <property type="evidence" value="ECO:0007669"/>
    <property type="project" value="UniProtKB-KW"/>
</dbReference>
<evidence type="ECO:0000259" key="2">
    <source>
        <dbReference type="SMART" id="SM00226"/>
    </source>
</evidence>
<organism evidence="3 4">
    <name type="scientific">Sorangium cellulosum</name>
    <name type="common">Polyangium cellulosum</name>
    <dbReference type="NCBI Taxonomy" id="56"/>
    <lineage>
        <taxon>Bacteria</taxon>
        <taxon>Pseudomonadati</taxon>
        <taxon>Myxococcota</taxon>
        <taxon>Polyangia</taxon>
        <taxon>Polyangiales</taxon>
        <taxon>Polyangiaceae</taxon>
        <taxon>Sorangium</taxon>
    </lineage>
</organism>
<dbReference type="PANTHER" id="PTHR43428">
    <property type="entry name" value="ARSENATE REDUCTASE"/>
    <property type="match status" value="1"/>
</dbReference>
<reference evidence="3 4" key="1">
    <citation type="submission" date="2014-02" db="EMBL/GenBank/DDBJ databases">
        <title>The small core and large imbalanced accessory genome model reveals a collaborative survival strategy of Sorangium cellulosum strains in nature.</title>
        <authorList>
            <person name="Han K."/>
            <person name="Peng R."/>
            <person name="Blom J."/>
            <person name="Li Y.-Z."/>
        </authorList>
    </citation>
    <scope>NUCLEOTIDE SEQUENCE [LARGE SCALE GENOMIC DNA]</scope>
    <source>
        <strain evidence="3 4">So0157-25</strain>
    </source>
</reference>
<comment type="caution">
    <text evidence="3">The sequence shown here is derived from an EMBL/GenBank/DDBJ whole genome shotgun (WGS) entry which is preliminary data.</text>
</comment>
<dbReference type="PANTHER" id="PTHR43428:SF1">
    <property type="entry name" value="ARSENATE REDUCTASE"/>
    <property type="match status" value="1"/>
</dbReference>
<dbReference type="Gene3D" id="3.40.50.2300">
    <property type="match status" value="1"/>
</dbReference>